<evidence type="ECO:0000313" key="1">
    <source>
        <dbReference type="EMBL" id="CEK63576.1"/>
    </source>
</evidence>
<name>A0A0B6Z6P1_9EUPU</name>
<proteinExistence type="predicted"/>
<dbReference type="AlphaFoldDB" id="A0A0B6Z6P1"/>
<accession>A0A0B6Z6P1</accession>
<organism evidence="1">
    <name type="scientific">Arion vulgaris</name>
    <dbReference type="NCBI Taxonomy" id="1028688"/>
    <lineage>
        <taxon>Eukaryota</taxon>
        <taxon>Metazoa</taxon>
        <taxon>Spiralia</taxon>
        <taxon>Lophotrochozoa</taxon>
        <taxon>Mollusca</taxon>
        <taxon>Gastropoda</taxon>
        <taxon>Heterobranchia</taxon>
        <taxon>Euthyneura</taxon>
        <taxon>Panpulmonata</taxon>
        <taxon>Eupulmonata</taxon>
        <taxon>Stylommatophora</taxon>
        <taxon>Helicina</taxon>
        <taxon>Arionoidea</taxon>
        <taxon>Arionidae</taxon>
        <taxon>Arion</taxon>
    </lineage>
</organism>
<sequence length="117" mass="13091">VERIGNVNSRLLEFLDNYTSDVRIDDSIGQVNISAPELQVKVSLFQKLLEHGNDVISFQPFVTENNTRTDINLEIKIPSGIFNNTNNGTEDTRVQFIGHKRSQLFVPAGGFPDDNVS</sequence>
<protein>
    <submittedName>
        <fullName evidence="1">Uncharacterized protein</fullName>
    </submittedName>
</protein>
<reference evidence="1" key="1">
    <citation type="submission" date="2014-12" db="EMBL/GenBank/DDBJ databases">
        <title>Insight into the proteome of Arion vulgaris.</title>
        <authorList>
            <person name="Aradska J."/>
            <person name="Bulat T."/>
            <person name="Smidak R."/>
            <person name="Sarate P."/>
            <person name="Gangsoo J."/>
            <person name="Sialana F."/>
            <person name="Bilban M."/>
            <person name="Lubec G."/>
        </authorList>
    </citation>
    <scope>NUCLEOTIDE SEQUENCE</scope>
    <source>
        <tissue evidence="1">Skin</tissue>
    </source>
</reference>
<gene>
    <name evidence="1" type="primary">ORF48743</name>
</gene>
<dbReference type="EMBL" id="HACG01016711">
    <property type="protein sequence ID" value="CEK63576.1"/>
    <property type="molecule type" value="Transcribed_RNA"/>
</dbReference>
<feature type="non-terminal residue" evidence="1">
    <location>
        <position position="117"/>
    </location>
</feature>
<feature type="non-terminal residue" evidence="1">
    <location>
        <position position="1"/>
    </location>
</feature>